<accession>A0A445G810</accession>
<sequence>MYFVWWRGGGPRLCRCGVPRDCVSMSRILFSLKGKESCDYAHHVGNELGANRSDKAKASSFYALLCAFITTIVATILTVSMTYAYGQMSIEYEAILSLTATTLPIVGRELLGAPSNYVNGQNCPCLKNVIFNCGRTFFRAISRKNFFRRKPRKKVLPQLKITTAEEPSSVS</sequence>
<evidence type="ECO:0000313" key="2">
    <source>
        <dbReference type="EMBL" id="RZB57340.1"/>
    </source>
</evidence>
<gene>
    <name evidence="2" type="ORF">D0Y65_046140</name>
</gene>
<dbReference type="EMBL" id="QZWG01000017">
    <property type="protein sequence ID" value="RZB57340.1"/>
    <property type="molecule type" value="Genomic_DNA"/>
</dbReference>
<proteinExistence type="predicted"/>
<keyword evidence="1" id="KW-0472">Membrane</keyword>
<dbReference type="AlphaFoldDB" id="A0A445G810"/>
<name>A0A445G810_GLYSO</name>
<dbReference type="Proteomes" id="UP000289340">
    <property type="component" value="Chromosome 17"/>
</dbReference>
<keyword evidence="3" id="KW-1185">Reference proteome</keyword>
<protein>
    <submittedName>
        <fullName evidence="2">Uncharacterized protein</fullName>
    </submittedName>
</protein>
<feature type="transmembrane region" description="Helical" evidence="1">
    <location>
        <begin position="61"/>
        <end position="85"/>
    </location>
</feature>
<comment type="caution">
    <text evidence="2">The sequence shown here is derived from an EMBL/GenBank/DDBJ whole genome shotgun (WGS) entry which is preliminary data.</text>
</comment>
<keyword evidence="1" id="KW-1133">Transmembrane helix</keyword>
<keyword evidence="1" id="KW-0812">Transmembrane</keyword>
<reference evidence="2 3" key="1">
    <citation type="submission" date="2018-09" db="EMBL/GenBank/DDBJ databases">
        <title>A high-quality reference genome of wild soybean provides a powerful tool to mine soybean genomes.</title>
        <authorList>
            <person name="Xie M."/>
            <person name="Chung C.Y.L."/>
            <person name="Li M.-W."/>
            <person name="Wong F.-L."/>
            <person name="Chan T.-F."/>
            <person name="Lam H.-M."/>
        </authorList>
    </citation>
    <scope>NUCLEOTIDE SEQUENCE [LARGE SCALE GENOMIC DNA]</scope>
    <source>
        <strain evidence="3">cv. W05</strain>
        <tissue evidence="2">Hypocotyl of etiolated seedlings</tissue>
    </source>
</reference>
<evidence type="ECO:0000256" key="1">
    <source>
        <dbReference type="SAM" id="Phobius"/>
    </source>
</evidence>
<evidence type="ECO:0000313" key="3">
    <source>
        <dbReference type="Proteomes" id="UP000289340"/>
    </source>
</evidence>
<organism evidence="2 3">
    <name type="scientific">Glycine soja</name>
    <name type="common">Wild soybean</name>
    <dbReference type="NCBI Taxonomy" id="3848"/>
    <lineage>
        <taxon>Eukaryota</taxon>
        <taxon>Viridiplantae</taxon>
        <taxon>Streptophyta</taxon>
        <taxon>Embryophyta</taxon>
        <taxon>Tracheophyta</taxon>
        <taxon>Spermatophyta</taxon>
        <taxon>Magnoliopsida</taxon>
        <taxon>eudicotyledons</taxon>
        <taxon>Gunneridae</taxon>
        <taxon>Pentapetalae</taxon>
        <taxon>rosids</taxon>
        <taxon>fabids</taxon>
        <taxon>Fabales</taxon>
        <taxon>Fabaceae</taxon>
        <taxon>Papilionoideae</taxon>
        <taxon>50 kb inversion clade</taxon>
        <taxon>NPAAA clade</taxon>
        <taxon>indigoferoid/millettioid clade</taxon>
        <taxon>Phaseoleae</taxon>
        <taxon>Glycine</taxon>
        <taxon>Glycine subgen. Soja</taxon>
    </lineage>
</organism>